<gene>
    <name evidence="2" type="ORF">J1605_005483</name>
</gene>
<feature type="region of interest" description="Disordered" evidence="1">
    <location>
        <begin position="71"/>
        <end position="102"/>
    </location>
</feature>
<dbReference type="EMBL" id="JAIQCJ010001647">
    <property type="protein sequence ID" value="KAJ8788184.1"/>
    <property type="molecule type" value="Genomic_DNA"/>
</dbReference>
<evidence type="ECO:0000313" key="2">
    <source>
        <dbReference type="EMBL" id="KAJ8788184.1"/>
    </source>
</evidence>
<sequence length="102" mass="11589">MWDLPRPGIEPVSPALAGRFLTTVPPGKPPKLCVSYHNQFKKSQPALKKNSRVHVKGTRVRALVPQLLKPTRLEPVLRNKRSHRNEKPAHRNEEQPPLSPQL</sequence>
<name>A0AB34H963_ESCRO</name>
<reference evidence="2 3" key="1">
    <citation type="submission" date="2022-11" db="EMBL/GenBank/DDBJ databases">
        <title>Whole genome sequence of Eschrichtius robustus ER-17-0199.</title>
        <authorList>
            <person name="Bruniche-Olsen A."/>
            <person name="Black A.N."/>
            <person name="Fields C.J."/>
            <person name="Walden K."/>
            <person name="Dewoody J.A."/>
        </authorList>
    </citation>
    <scope>NUCLEOTIDE SEQUENCE [LARGE SCALE GENOMIC DNA]</scope>
    <source>
        <strain evidence="2">ER-17-0199</strain>
        <tissue evidence="2">Blubber</tissue>
    </source>
</reference>
<proteinExistence type="predicted"/>
<protein>
    <submittedName>
        <fullName evidence="2">Uncharacterized protein</fullName>
    </submittedName>
</protein>
<evidence type="ECO:0000313" key="3">
    <source>
        <dbReference type="Proteomes" id="UP001159641"/>
    </source>
</evidence>
<organism evidence="2 3">
    <name type="scientific">Eschrichtius robustus</name>
    <name type="common">California gray whale</name>
    <name type="synonym">Eschrichtius gibbosus</name>
    <dbReference type="NCBI Taxonomy" id="9764"/>
    <lineage>
        <taxon>Eukaryota</taxon>
        <taxon>Metazoa</taxon>
        <taxon>Chordata</taxon>
        <taxon>Craniata</taxon>
        <taxon>Vertebrata</taxon>
        <taxon>Euteleostomi</taxon>
        <taxon>Mammalia</taxon>
        <taxon>Eutheria</taxon>
        <taxon>Laurasiatheria</taxon>
        <taxon>Artiodactyla</taxon>
        <taxon>Whippomorpha</taxon>
        <taxon>Cetacea</taxon>
        <taxon>Mysticeti</taxon>
        <taxon>Eschrichtiidae</taxon>
        <taxon>Eschrichtius</taxon>
    </lineage>
</organism>
<evidence type="ECO:0000256" key="1">
    <source>
        <dbReference type="SAM" id="MobiDB-lite"/>
    </source>
</evidence>
<feature type="compositionally biased region" description="Basic and acidic residues" evidence="1">
    <location>
        <begin position="85"/>
        <end position="94"/>
    </location>
</feature>
<dbReference type="AlphaFoldDB" id="A0AB34H963"/>
<accession>A0AB34H963</accession>
<keyword evidence="3" id="KW-1185">Reference proteome</keyword>
<dbReference type="Proteomes" id="UP001159641">
    <property type="component" value="Unassembled WGS sequence"/>
</dbReference>
<comment type="caution">
    <text evidence="2">The sequence shown here is derived from an EMBL/GenBank/DDBJ whole genome shotgun (WGS) entry which is preliminary data.</text>
</comment>